<feature type="domain" description="MYND-type" evidence="6">
    <location>
        <begin position="188"/>
        <end position="230"/>
    </location>
</feature>
<dbReference type="AlphaFoldDB" id="A0A150GFQ0"/>
<evidence type="ECO:0000313" key="7">
    <source>
        <dbReference type="EMBL" id="KXZ48656.1"/>
    </source>
</evidence>
<comment type="caution">
    <text evidence="7">The sequence shown here is derived from an EMBL/GenBank/DDBJ whole genome shotgun (WGS) entry which is preliminary data.</text>
</comment>
<dbReference type="Pfam" id="PF01753">
    <property type="entry name" value="zf-MYND"/>
    <property type="match status" value="1"/>
</dbReference>
<dbReference type="Gene3D" id="6.10.140.2220">
    <property type="match status" value="1"/>
</dbReference>
<reference evidence="8" key="1">
    <citation type="journal article" date="2016" name="Nat. Commun.">
        <title>The Gonium pectorale genome demonstrates co-option of cell cycle regulation during the evolution of multicellularity.</title>
        <authorList>
            <person name="Hanschen E.R."/>
            <person name="Marriage T.N."/>
            <person name="Ferris P.J."/>
            <person name="Hamaji T."/>
            <person name="Toyoda A."/>
            <person name="Fujiyama A."/>
            <person name="Neme R."/>
            <person name="Noguchi H."/>
            <person name="Minakuchi Y."/>
            <person name="Suzuki M."/>
            <person name="Kawai-Toyooka H."/>
            <person name="Smith D.R."/>
            <person name="Sparks H."/>
            <person name="Anderson J."/>
            <person name="Bakaric R."/>
            <person name="Luria V."/>
            <person name="Karger A."/>
            <person name="Kirschner M.W."/>
            <person name="Durand P.M."/>
            <person name="Michod R.E."/>
            <person name="Nozaki H."/>
            <person name="Olson B.J."/>
        </authorList>
    </citation>
    <scope>NUCLEOTIDE SEQUENCE [LARGE SCALE GENOMIC DNA]</scope>
    <source>
        <strain evidence="8">NIES-2863</strain>
    </source>
</reference>
<evidence type="ECO:0000256" key="5">
    <source>
        <dbReference type="SAM" id="MobiDB-lite"/>
    </source>
</evidence>
<feature type="compositionally biased region" description="Gly residues" evidence="5">
    <location>
        <begin position="127"/>
        <end position="150"/>
    </location>
</feature>
<evidence type="ECO:0000256" key="3">
    <source>
        <dbReference type="ARBA" id="ARBA00022833"/>
    </source>
</evidence>
<dbReference type="STRING" id="33097.A0A150GFQ0"/>
<keyword evidence="8" id="KW-1185">Reference proteome</keyword>
<feature type="region of interest" description="Disordered" evidence="5">
    <location>
        <begin position="79"/>
        <end position="105"/>
    </location>
</feature>
<evidence type="ECO:0000256" key="4">
    <source>
        <dbReference type="PROSITE-ProRule" id="PRU00134"/>
    </source>
</evidence>
<evidence type="ECO:0000313" key="8">
    <source>
        <dbReference type="Proteomes" id="UP000075714"/>
    </source>
</evidence>
<evidence type="ECO:0000259" key="6">
    <source>
        <dbReference type="PROSITE" id="PS50865"/>
    </source>
</evidence>
<evidence type="ECO:0000256" key="1">
    <source>
        <dbReference type="ARBA" id="ARBA00022723"/>
    </source>
</evidence>
<feature type="region of interest" description="Disordered" evidence="5">
    <location>
        <begin position="233"/>
        <end position="253"/>
    </location>
</feature>
<feature type="region of interest" description="Disordered" evidence="5">
    <location>
        <begin position="117"/>
        <end position="179"/>
    </location>
</feature>
<dbReference type="OrthoDB" id="550206at2759"/>
<dbReference type="PANTHER" id="PTHR47570:SF1">
    <property type="entry name" value="ZINC ION BINDING PROTEIN"/>
    <property type="match status" value="1"/>
</dbReference>
<feature type="compositionally biased region" description="Low complexity" evidence="5">
    <location>
        <begin position="162"/>
        <end position="179"/>
    </location>
</feature>
<name>A0A150GFQ0_GONPE</name>
<dbReference type="InterPro" id="IPR002893">
    <property type="entry name" value="Znf_MYND"/>
</dbReference>
<protein>
    <recommendedName>
        <fullName evidence="6">MYND-type domain-containing protein</fullName>
    </recommendedName>
</protein>
<evidence type="ECO:0000256" key="2">
    <source>
        <dbReference type="ARBA" id="ARBA00022771"/>
    </source>
</evidence>
<dbReference type="EMBL" id="LSYV01000027">
    <property type="protein sequence ID" value="KXZ48656.1"/>
    <property type="molecule type" value="Genomic_DNA"/>
</dbReference>
<dbReference type="SUPFAM" id="SSF144232">
    <property type="entry name" value="HIT/MYND zinc finger-like"/>
    <property type="match status" value="1"/>
</dbReference>
<sequence length="253" mass="26893">MLKVWYDKYRKGKDGSRHEGKLELITWDGTDDDGERLGWGAVLIEEAEEHKRLFETKYGGNLEKFYDFWPQVMGKPLPDGICPPTSQSRKGLKLRRGPDPRSFNPAQAAISSMMRGLFGMDEPSDDGGSGGGGSGGSGGGRGGSGSSGAKGKGKDKGKGKAAKGAASGTAAAAVPDPGPDAAEAARACYVCCSRERRGGGTLLKCAACKAVRYCSTECQAAHWPTHKAPCKGLQQQQQREQREQQQLGLQDLD</sequence>
<keyword evidence="1" id="KW-0479">Metal-binding</keyword>
<accession>A0A150GFQ0</accession>
<dbReference type="GO" id="GO:0008270">
    <property type="term" value="F:zinc ion binding"/>
    <property type="evidence" value="ECO:0007669"/>
    <property type="project" value="UniProtKB-KW"/>
</dbReference>
<dbReference type="PROSITE" id="PS50865">
    <property type="entry name" value="ZF_MYND_2"/>
    <property type="match status" value="1"/>
</dbReference>
<keyword evidence="2 4" id="KW-0863">Zinc-finger</keyword>
<gene>
    <name evidence="7" type="ORF">GPECTOR_26g559</name>
</gene>
<organism evidence="7 8">
    <name type="scientific">Gonium pectorale</name>
    <name type="common">Green alga</name>
    <dbReference type="NCBI Taxonomy" id="33097"/>
    <lineage>
        <taxon>Eukaryota</taxon>
        <taxon>Viridiplantae</taxon>
        <taxon>Chlorophyta</taxon>
        <taxon>core chlorophytes</taxon>
        <taxon>Chlorophyceae</taxon>
        <taxon>CS clade</taxon>
        <taxon>Chlamydomonadales</taxon>
        <taxon>Volvocaceae</taxon>
        <taxon>Gonium</taxon>
    </lineage>
</organism>
<dbReference type="PANTHER" id="PTHR47570">
    <property type="entry name" value="ZINC ION BINDING PROTEIN"/>
    <property type="match status" value="1"/>
</dbReference>
<proteinExistence type="predicted"/>
<keyword evidence="3" id="KW-0862">Zinc</keyword>
<dbReference type="PROSITE" id="PS01360">
    <property type="entry name" value="ZF_MYND_1"/>
    <property type="match status" value="1"/>
</dbReference>
<dbReference type="Proteomes" id="UP000075714">
    <property type="component" value="Unassembled WGS sequence"/>
</dbReference>